<dbReference type="RefSeq" id="WP_131353060.1">
    <property type="nucleotide sequence ID" value="NZ_SJKB01000002.1"/>
</dbReference>
<sequence length="333" mass="37033">MRGKGINYDTGAQLTGGCTRKTFDSATVRRELEVIADELHCTAVRISGSDPDRLAIAGEHAAAVGLEVWLSPFPCDLTTEQMLPLFAECAERAEKIRQSGAKVVLIVGGELSIFSRGFLPGEDLFQRTAQLTDAGPDLPWLLGSVPPKLNLFLGEVMDTVRPIFGGKVTYASLPYEKVDWTLFDFVAVDAYRSAHNAATFRDEVRGLQQYGLPVVVTEFGGSTYRGAGDRGGRGWMILDRDQDPWRLDGDYVRDEDEQSTYFRELVTVFDEEGVDTAFWFTFAGYNFPHHPEPRRDLDLASYGVIRLNPDRTWSRKAVFQTLSTTYSTMGASS</sequence>
<keyword evidence="2" id="KW-1185">Reference proteome</keyword>
<dbReference type="InterPro" id="IPR017853">
    <property type="entry name" value="GH"/>
</dbReference>
<dbReference type="EMBL" id="SJKB01000002">
    <property type="protein sequence ID" value="TCC64555.1"/>
    <property type="molecule type" value="Genomic_DNA"/>
</dbReference>
<evidence type="ECO:0000313" key="2">
    <source>
        <dbReference type="Proteomes" id="UP000291144"/>
    </source>
</evidence>
<accession>A0A4R0L704</accession>
<dbReference type="Proteomes" id="UP000291144">
    <property type="component" value="Unassembled WGS sequence"/>
</dbReference>
<organism evidence="1 2">
    <name type="scientific">Kribbella pittospori</name>
    <dbReference type="NCBI Taxonomy" id="722689"/>
    <lineage>
        <taxon>Bacteria</taxon>
        <taxon>Bacillati</taxon>
        <taxon>Actinomycetota</taxon>
        <taxon>Actinomycetes</taxon>
        <taxon>Propionibacteriales</taxon>
        <taxon>Kribbellaceae</taxon>
        <taxon>Kribbella</taxon>
    </lineage>
</organism>
<comment type="caution">
    <text evidence="1">The sequence shown here is derived from an EMBL/GenBank/DDBJ whole genome shotgun (WGS) entry which is preliminary data.</text>
</comment>
<evidence type="ECO:0000313" key="1">
    <source>
        <dbReference type="EMBL" id="TCC64555.1"/>
    </source>
</evidence>
<name>A0A4R0L704_9ACTN</name>
<dbReference type="Gene3D" id="3.20.20.80">
    <property type="entry name" value="Glycosidases"/>
    <property type="match status" value="1"/>
</dbReference>
<reference evidence="1 2" key="1">
    <citation type="submission" date="2019-02" db="EMBL/GenBank/DDBJ databases">
        <title>Kribbella capetownensis sp. nov. and Kribbella speibonae sp. nov., isolated from soil.</title>
        <authorList>
            <person name="Curtis S.M."/>
            <person name="Norton I."/>
            <person name="Everest G.J."/>
            <person name="Meyers P.R."/>
        </authorList>
    </citation>
    <scope>NUCLEOTIDE SEQUENCE [LARGE SCALE GENOMIC DNA]</scope>
    <source>
        <strain evidence="1 2">NRRL B-24813</strain>
    </source>
</reference>
<dbReference type="SUPFAM" id="SSF51445">
    <property type="entry name" value="(Trans)glycosidases"/>
    <property type="match status" value="1"/>
</dbReference>
<dbReference type="OrthoDB" id="151193at2"/>
<evidence type="ECO:0008006" key="3">
    <source>
        <dbReference type="Google" id="ProtNLM"/>
    </source>
</evidence>
<protein>
    <recommendedName>
        <fullName evidence="3">Abortive infection protein</fullName>
    </recommendedName>
</protein>
<dbReference type="AlphaFoldDB" id="A0A4R0L704"/>
<proteinExistence type="predicted"/>
<gene>
    <name evidence="1" type="ORF">E0H73_09225</name>
</gene>